<reference evidence="5" key="2">
    <citation type="submission" date="2025-08" db="UniProtKB">
        <authorList>
            <consortium name="Ensembl"/>
        </authorList>
    </citation>
    <scope>IDENTIFICATION</scope>
</reference>
<keyword evidence="3" id="KW-0443">Lipid metabolism</keyword>
<dbReference type="GeneTree" id="ENSGT00940000164794"/>
<feature type="domain" description="AMP-dependent synthetase/ligase" evidence="4">
    <location>
        <begin position="23"/>
        <end position="262"/>
    </location>
</feature>
<keyword evidence="6" id="KW-1185">Reference proteome</keyword>
<dbReference type="PANTHER" id="PTHR24096">
    <property type="entry name" value="LONG-CHAIN-FATTY-ACID--COA LIGASE"/>
    <property type="match status" value="1"/>
</dbReference>
<dbReference type="Gene3D" id="3.40.50.980">
    <property type="match status" value="2"/>
</dbReference>
<dbReference type="PROSITE" id="PS00455">
    <property type="entry name" value="AMP_BINDING"/>
    <property type="match status" value="1"/>
</dbReference>
<sequence length="262" mass="29462">MVLDSDYPELVIPKVSFFDYVTKYARENGDDVALIESTSGKTLTFNQVCDYSVKFASVLNKKGLKKQEVVAICCSNCVEYPIIILGAAANNAISTTCNPHYTYYEMLKQFEHSQPKFVITDASQLEKVQQIAKKITSIQEIFTIDKSDEVASVMSIIQKDDGRAFPFECEINPTEDVVILMYSSGTTGIPKGVMHTHYSMVSLFIILRGLGKGPPSKISYGVLPFFHSFGVLRIFSLLKGTKHVFDKRFHMETFLKAVEKYK</sequence>
<evidence type="ECO:0000256" key="3">
    <source>
        <dbReference type="ARBA" id="ARBA00023098"/>
    </source>
</evidence>
<dbReference type="GO" id="GO:0006629">
    <property type="term" value="P:lipid metabolic process"/>
    <property type="evidence" value="ECO:0007669"/>
    <property type="project" value="UniProtKB-KW"/>
</dbReference>
<evidence type="ECO:0000256" key="1">
    <source>
        <dbReference type="ARBA" id="ARBA00006432"/>
    </source>
</evidence>
<evidence type="ECO:0000256" key="2">
    <source>
        <dbReference type="ARBA" id="ARBA00022598"/>
    </source>
</evidence>
<dbReference type="Pfam" id="PF00501">
    <property type="entry name" value="AMP-binding"/>
    <property type="match status" value="1"/>
</dbReference>
<dbReference type="GO" id="GO:0016405">
    <property type="term" value="F:CoA-ligase activity"/>
    <property type="evidence" value="ECO:0007669"/>
    <property type="project" value="TreeGrafter"/>
</dbReference>
<accession>H2YVH0</accession>
<comment type="similarity">
    <text evidence="1">Belongs to the ATP-dependent AMP-binding enzyme family.</text>
</comment>
<reference evidence="5" key="3">
    <citation type="submission" date="2025-09" db="UniProtKB">
        <authorList>
            <consortium name="Ensembl"/>
        </authorList>
    </citation>
    <scope>IDENTIFICATION</scope>
</reference>
<keyword evidence="2" id="KW-0436">Ligase</keyword>
<evidence type="ECO:0000313" key="5">
    <source>
        <dbReference type="Ensembl" id="ENSCSAVP00000009330.1"/>
    </source>
</evidence>
<name>H2YVH0_CIOSA</name>
<dbReference type="AlphaFoldDB" id="H2YVH0"/>
<dbReference type="InterPro" id="IPR000873">
    <property type="entry name" value="AMP-dep_synth/lig_dom"/>
</dbReference>
<dbReference type="PANTHER" id="PTHR24096:SF149">
    <property type="entry name" value="AMP-BINDING DOMAIN-CONTAINING PROTEIN-RELATED"/>
    <property type="match status" value="1"/>
</dbReference>
<evidence type="ECO:0000313" key="6">
    <source>
        <dbReference type="Proteomes" id="UP000007875"/>
    </source>
</evidence>
<evidence type="ECO:0000259" key="4">
    <source>
        <dbReference type="Pfam" id="PF00501"/>
    </source>
</evidence>
<dbReference type="Proteomes" id="UP000007875">
    <property type="component" value="Unassembled WGS sequence"/>
</dbReference>
<organism evidence="5 6">
    <name type="scientific">Ciona savignyi</name>
    <name type="common">Pacific transparent sea squirt</name>
    <dbReference type="NCBI Taxonomy" id="51511"/>
    <lineage>
        <taxon>Eukaryota</taxon>
        <taxon>Metazoa</taxon>
        <taxon>Chordata</taxon>
        <taxon>Tunicata</taxon>
        <taxon>Ascidiacea</taxon>
        <taxon>Phlebobranchia</taxon>
        <taxon>Cionidae</taxon>
        <taxon>Ciona</taxon>
    </lineage>
</organism>
<dbReference type="SUPFAM" id="SSF56801">
    <property type="entry name" value="Acetyl-CoA synthetase-like"/>
    <property type="match status" value="1"/>
</dbReference>
<dbReference type="Ensembl" id="ENSCSAVT00000009447.1">
    <property type="protein sequence ID" value="ENSCSAVP00000009330.1"/>
    <property type="gene ID" value="ENSCSAVG00000005496.1"/>
</dbReference>
<protein>
    <recommendedName>
        <fullName evidence="4">AMP-dependent synthetase/ligase domain-containing protein</fullName>
    </recommendedName>
</protein>
<dbReference type="HOGENOM" id="CLU_000022_59_4_1"/>
<reference evidence="6" key="1">
    <citation type="submission" date="2003-08" db="EMBL/GenBank/DDBJ databases">
        <authorList>
            <person name="Birren B."/>
            <person name="Nusbaum C."/>
            <person name="Abebe A."/>
            <person name="Abouelleil A."/>
            <person name="Adekoya E."/>
            <person name="Ait-zahra M."/>
            <person name="Allen N."/>
            <person name="Allen T."/>
            <person name="An P."/>
            <person name="Anderson M."/>
            <person name="Anderson S."/>
            <person name="Arachchi H."/>
            <person name="Armbruster J."/>
            <person name="Bachantsang P."/>
            <person name="Baldwin J."/>
            <person name="Barry A."/>
            <person name="Bayul T."/>
            <person name="Blitshsteyn B."/>
            <person name="Bloom T."/>
            <person name="Blye J."/>
            <person name="Boguslavskiy L."/>
            <person name="Borowsky M."/>
            <person name="Boukhgalter B."/>
            <person name="Brunache A."/>
            <person name="Butler J."/>
            <person name="Calixte N."/>
            <person name="Calvo S."/>
            <person name="Camarata J."/>
            <person name="Campo K."/>
            <person name="Chang J."/>
            <person name="Cheshatsang Y."/>
            <person name="Citroen M."/>
            <person name="Collymore A."/>
            <person name="Considine T."/>
            <person name="Cook A."/>
            <person name="Cooke P."/>
            <person name="Corum B."/>
            <person name="Cuomo C."/>
            <person name="David R."/>
            <person name="Dawoe T."/>
            <person name="Degray S."/>
            <person name="Dodge S."/>
            <person name="Dooley K."/>
            <person name="Dorje P."/>
            <person name="Dorjee K."/>
            <person name="Dorris L."/>
            <person name="Duffey N."/>
            <person name="Dupes A."/>
            <person name="Elkins T."/>
            <person name="Engels R."/>
            <person name="Erickson J."/>
            <person name="Farina A."/>
            <person name="Faro S."/>
            <person name="Ferreira P."/>
            <person name="Fischer H."/>
            <person name="Fitzgerald M."/>
            <person name="Foley K."/>
            <person name="Gage D."/>
            <person name="Galagan J."/>
            <person name="Gearin G."/>
            <person name="Gnerre S."/>
            <person name="Gnirke A."/>
            <person name="Goyette A."/>
            <person name="Graham J."/>
            <person name="Grandbois E."/>
            <person name="Gyaltsen K."/>
            <person name="Hafez N."/>
            <person name="Hagopian D."/>
            <person name="Hagos B."/>
            <person name="Hall J."/>
            <person name="Hatcher B."/>
            <person name="Heller A."/>
            <person name="Higgins H."/>
            <person name="Honan T."/>
            <person name="Horn A."/>
            <person name="Houde N."/>
            <person name="Hughes L."/>
            <person name="Hulme W."/>
            <person name="Husby E."/>
            <person name="Iliev I."/>
            <person name="Jaffe D."/>
            <person name="Jones C."/>
            <person name="Kamal M."/>
            <person name="Kamat A."/>
            <person name="Kamvysselis M."/>
            <person name="Karlsson E."/>
            <person name="Kells C."/>
            <person name="Kieu A."/>
            <person name="Kisner P."/>
            <person name="Kodira C."/>
            <person name="Kulbokas E."/>
            <person name="Labutti K."/>
            <person name="Lama D."/>
            <person name="Landers T."/>
            <person name="Leger J."/>
            <person name="Levine S."/>
            <person name="Lewis D."/>
            <person name="Lewis T."/>
            <person name="Lindblad-toh K."/>
            <person name="Liu X."/>
            <person name="Lokyitsang T."/>
            <person name="Lokyitsang Y."/>
            <person name="Lucien O."/>
            <person name="Lui A."/>
            <person name="Ma L.J."/>
            <person name="Mabbitt R."/>
            <person name="Macdonald J."/>
            <person name="Maclean C."/>
            <person name="Major J."/>
            <person name="Manning J."/>
            <person name="Marabella R."/>
            <person name="Maru K."/>
            <person name="Matthews C."/>
            <person name="Mauceli E."/>
            <person name="Mccarthy M."/>
            <person name="Mcdonough S."/>
            <person name="Mcghee T."/>
            <person name="Meldrim J."/>
            <person name="Meneus L."/>
            <person name="Mesirov J."/>
            <person name="Mihalev A."/>
            <person name="Mihova T."/>
            <person name="Mikkelsen T."/>
            <person name="Mlenga V."/>
            <person name="Moru K."/>
            <person name="Mozes J."/>
            <person name="Mulrain L."/>
            <person name="Munson G."/>
            <person name="Naylor J."/>
            <person name="Newes C."/>
            <person name="Nguyen C."/>
            <person name="Nguyen N."/>
            <person name="Nguyen T."/>
            <person name="Nicol R."/>
            <person name="Nielsen C."/>
            <person name="Nizzari M."/>
            <person name="Norbu C."/>
            <person name="Norbu N."/>
            <person name="O'donnell P."/>
            <person name="Okoawo O."/>
            <person name="O'leary S."/>
            <person name="Omotosho B."/>
            <person name="O'neill K."/>
            <person name="Osman S."/>
            <person name="Parker S."/>
            <person name="Perrin D."/>
            <person name="Phunkhang P."/>
            <person name="Piqani B."/>
            <person name="Purcell S."/>
            <person name="Rachupka T."/>
            <person name="Ramasamy U."/>
            <person name="Rameau R."/>
            <person name="Ray V."/>
            <person name="Raymond C."/>
            <person name="Retta R."/>
            <person name="Richardson S."/>
            <person name="Rise C."/>
            <person name="Rodriguez J."/>
            <person name="Rogers J."/>
            <person name="Rogov P."/>
            <person name="Rutman M."/>
            <person name="Schupbach R."/>
            <person name="Seaman C."/>
            <person name="Settipalli S."/>
            <person name="Sharpe T."/>
            <person name="Sheridan J."/>
            <person name="Sherpa N."/>
            <person name="Shi J."/>
            <person name="Smirnov S."/>
            <person name="Smith C."/>
            <person name="Sougnez C."/>
            <person name="Spencer B."/>
            <person name="Stalker J."/>
            <person name="Stange-thomann N."/>
            <person name="Stavropoulos S."/>
            <person name="Stetson K."/>
            <person name="Stone C."/>
            <person name="Stone S."/>
            <person name="Stubbs M."/>
            <person name="Talamas J."/>
            <person name="Tchuinga P."/>
            <person name="Tenzing P."/>
            <person name="Tesfaye S."/>
            <person name="Theodore J."/>
            <person name="Thoulutsang Y."/>
            <person name="Topham K."/>
            <person name="Towey S."/>
            <person name="Tsamla T."/>
            <person name="Tsomo N."/>
            <person name="Vallee D."/>
            <person name="Vassiliev H."/>
            <person name="Venkataraman V."/>
            <person name="Vinson J."/>
            <person name="Vo A."/>
            <person name="Wade C."/>
            <person name="Wang S."/>
            <person name="Wangchuk T."/>
            <person name="Wangdi T."/>
            <person name="Whittaker C."/>
            <person name="Wilkinson J."/>
            <person name="Wu Y."/>
            <person name="Wyman D."/>
            <person name="Yadav S."/>
            <person name="Yang S."/>
            <person name="Yang X."/>
            <person name="Yeager S."/>
            <person name="Yee E."/>
            <person name="Young G."/>
            <person name="Zainoun J."/>
            <person name="Zembeck L."/>
            <person name="Zimmer A."/>
            <person name="Zody M."/>
            <person name="Lander E."/>
        </authorList>
    </citation>
    <scope>NUCLEOTIDE SEQUENCE [LARGE SCALE GENOMIC DNA]</scope>
</reference>
<proteinExistence type="inferred from homology"/>
<dbReference type="InterPro" id="IPR020845">
    <property type="entry name" value="AMP-binding_CS"/>
</dbReference>